<feature type="compositionally biased region" description="Polar residues" evidence="1">
    <location>
        <begin position="121"/>
        <end position="137"/>
    </location>
</feature>
<gene>
    <name evidence="2" type="ORF">SAMN05216598_4904</name>
</gene>
<name>A0A1H1Z8S0_9PSED</name>
<sequence>MNLVLRALQKNHHPGGAGLALDCRAPAPHREASQEAPMKALSRLAGILLFATLPGLGHAAQESEPSGCVEVSVDGYKAADYHCLSQQMSGPPNSETKRRNQQALNPDISRKAPNQAGLATPATTSIRMGNTFGTSVKPQRPTP</sequence>
<evidence type="ECO:0000313" key="3">
    <source>
        <dbReference type="Proteomes" id="UP000199524"/>
    </source>
</evidence>
<proteinExistence type="predicted"/>
<dbReference type="Proteomes" id="UP000199524">
    <property type="component" value="Chromosome I"/>
</dbReference>
<keyword evidence="3" id="KW-1185">Reference proteome</keyword>
<evidence type="ECO:0000313" key="2">
    <source>
        <dbReference type="EMBL" id="SDT29929.1"/>
    </source>
</evidence>
<accession>A0A1H1Z8S0</accession>
<protein>
    <submittedName>
        <fullName evidence="2">Uncharacterized protein</fullName>
    </submittedName>
</protein>
<evidence type="ECO:0000256" key="1">
    <source>
        <dbReference type="SAM" id="MobiDB-lite"/>
    </source>
</evidence>
<dbReference type="EMBL" id="LT629777">
    <property type="protein sequence ID" value="SDT29929.1"/>
    <property type="molecule type" value="Genomic_DNA"/>
</dbReference>
<feature type="compositionally biased region" description="Polar residues" evidence="1">
    <location>
        <begin position="84"/>
        <end position="94"/>
    </location>
</feature>
<reference evidence="3" key="1">
    <citation type="submission" date="2016-10" db="EMBL/GenBank/DDBJ databases">
        <authorList>
            <person name="Varghese N."/>
            <person name="Submissions S."/>
        </authorList>
    </citation>
    <scope>NUCLEOTIDE SEQUENCE [LARGE SCALE GENOMIC DNA]</scope>
    <source>
        <strain evidence="3">ATCC 23835</strain>
    </source>
</reference>
<feature type="region of interest" description="Disordered" evidence="1">
    <location>
        <begin position="84"/>
        <end position="143"/>
    </location>
</feature>
<organism evidence="2 3">
    <name type="scientific">Pseudomonas asplenii</name>
    <dbReference type="NCBI Taxonomy" id="53407"/>
    <lineage>
        <taxon>Bacteria</taxon>
        <taxon>Pseudomonadati</taxon>
        <taxon>Pseudomonadota</taxon>
        <taxon>Gammaproteobacteria</taxon>
        <taxon>Pseudomonadales</taxon>
        <taxon>Pseudomonadaceae</taxon>
        <taxon>Pseudomonas</taxon>
    </lineage>
</organism>
<dbReference type="AlphaFoldDB" id="A0A1H1Z8S0"/>